<dbReference type="InterPro" id="IPR033452">
    <property type="entry name" value="GH30_C"/>
</dbReference>
<evidence type="ECO:0000313" key="7">
    <source>
        <dbReference type="EMBL" id="MDA0160457.1"/>
    </source>
</evidence>
<dbReference type="PANTHER" id="PTHR11069">
    <property type="entry name" value="GLUCOSYLCERAMIDASE"/>
    <property type="match status" value="1"/>
</dbReference>
<evidence type="ECO:0000256" key="4">
    <source>
        <dbReference type="RuleBase" id="RU361188"/>
    </source>
</evidence>
<comment type="similarity">
    <text evidence="1 4">Belongs to the glycosyl hydrolase 30 family.</text>
</comment>
<keyword evidence="4" id="KW-0326">Glycosidase</keyword>
<dbReference type="Pfam" id="PF02055">
    <property type="entry name" value="Glyco_hydro_30"/>
    <property type="match status" value="1"/>
</dbReference>
<accession>A0A9X3S0W5</accession>
<evidence type="ECO:0000256" key="1">
    <source>
        <dbReference type="ARBA" id="ARBA00005382"/>
    </source>
</evidence>
<dbReference type="Gene3D" id="2.60.40.1180">
    <property type="entry name" value="Golgi alpha-mannosidase II"/>
    <property type="match status" value="1"/>
</dbReference>
<dbReference type="GO" id="GO:0016020">
    <property type="term" value="C:membrane"/>
    <property type="evidence" value="ECO:0007669"/>
    <property type="project" value="GOC"/>
</dbReference>
<protein>
    <submittedName>
        <fullName evidence="7">Discoidin domain-containing protein</fullName>
    </submittedName>
</protein>
<feature type="compositionally biased region" description="Polar residues" evidence="5">
    <location>
        <begin position="1"/>
        <end position="14"/>
    </location>
</feature>
<name>A0A9X3S0W5_9ACTN</name>
<dbReference type="SUPFAM" id="SSF51445">
    <property type="entry name" value="(Trans)glycosidases"/>
    <property type="match status" value="1"/>
</dbReference>
<feature type="domain" description="F5/8 type C" evidence="6">
    <location>
        <begin position="501"/>
        <end position="640"/>
    </location>
</feature>
<dbReference type="GO" id="GO:0006680">
    <property type="term" value="P:glucosylceramide catabolic process"/>
    <property type="evidence" value="ECO:0007669"/>
    <property type="project" value="TreeGrafter"/>
</dbReference>
<dbReference type="EMBL" id="JAPDOD010000005">
    <property type="protein sequence ID" value="MDA0160457.1"/>
    <property type="molecule type" value="Genomic_DNA"/>
</dbReference>
<dbReference type="InterPro" id="IPR013780">
    <property type="entry name" value="Glyco_hydro_b"/>
</dbReference>
<dbReference type="AlphaFoldDB" id="A0A9X3S0W5"/>
<evidence type="ECO:0000259" key="6">
    <source>
        <dbReference type="PROSITE" id="PS50022"/>
    </source>
</evidence>
<proteinExistence type="inferred from homology"/>
<dbReference type="SUPFAM" id="SSF49785">
    <property type="entry name" value="Galactose-binding domain-like"/>
    <property type="match status" value="1"/>
</dbReference>
<feature type="region of interest" description="Disordered" evidence="5">
    <location>
        <begin position="1"/>
        <end position="30"/>
    </location>
</feature>
<dbReference type="Proteomes" id="UP001149140">
    <property type="component" value="Unassembled WGS sequence"/>
</dbReference>
<dbReference type="InterPro" id="IPR033453">
    <property type="entry name" value="Glyco_hydro_30_TIM-barrel"/>
</dbReference>
<dbReference type="InterPro" id="IPR017853">
    <property type="entry name" value="GH"/>
</dbReference>
<evidence type="ECO:0000313" key="8">
    <source>
        <dbReference type="Proteomes" id="UP001149140"/>
    </source>
</evidence>
<dbReference type="GO" id="GO:0004348">
    <property type="term" value="F:glucosylceramidase activity"/>
    <property type="evidence" value="ECO:0007669"/>
    <property type="project" value="InterPro"/>
</dbReference>
<organism evidence="7 8">
    <name type="scientific">Solirubrobacter ginsenosidimutans</name>
    <dbReference type="NCBI Taxonomy" id="490573"/>
    <lineage>
        <taxon>Bacteria</taxon>
        <taxon>Bacillati</taxon>
        <taxon>Actinomycetota</taxon>
        <taxon>Thermoleophilia</taxon>
        <taxon>Solirubrobacterales</taxon>
        <taxon>Solirubrobacteraceae</taxon>
        <taxon>Solirubrobacter</taxon>
    </lineage>
</organism>
<comment type="caution">
    <text evidence="7">The sequence shown here is derived from an EMBL/GenBank/DDBJ whole genome shotgun (WGS) entry which is preliminary data.</text>
</comment>
<evidence type="ECO:0000256" key="3">
    <source>
        <dbReference type="ARBA" id="ARBA00022801"/>
    </source>
</evidence>
<evidence type="ECO:0000256" key="5">
    <source>
        <dbReference type="SAM" id="MobiDB-lite"/>
    </source>
</evidence>
<dbReference type="PANTHER" id="PTHR11069:SF23">
    <property type="entry name" value="LYSOSOMAL ACID GLUCOSYLCERAMIDASE"/>
    <property type="match status" value="1"/>
</dbReference>
<keyword evidence="8" id="KW-1185">Reference proteome</keyword>
<dbReference type="Gene3D" id="2.60.120.260">
    <property type="entry name" value="Galactose-binding domain-like"/>
    <property type="match status" value="1"/>
</dbReference>
<sequence>MTDLNTAQRLTPQPVQGWASGAGPTGSTVVVDPTRRYQTMTGFGASMTDTSAWVLTNKLSDAARRQTMTELFSADHGIGLSMLRQPMGASDFAVNGSYSYDDMPAGQTDPNLAAFSIDHDKAYIIPRLRQALAINPKLTMMANPWSAPGWMKTSDSMITGSLKPEFYDAYARYFVKFLKGYRAAGLPTDFISVQNEPLYEPGDYPGMSVPASASAAFIGSNLGPAVAKSGMNTQILAYDHNWDVPAYPEEIYHDAAAARYVPGTAWHCYGGDVTAQTVSHNDYPHAQAFLTECSGGTWQGGTAAAFEQSMALAIGVPRNWGQSVVLWNLALDQRNGPTNGGCQTCRGVVTVNDDGTVTKEVEYYALGHASKFLRPGAVRIASSVPADAPVSNVAYQNRDGSQVLVAYNGTGTEQHFSVQVGTRHVSETLAAGAAATYRWTDPGRTAATGAGLGWIDLDLGRGPAGTPGGRLVQSVSAGLIGSLNSVRLGDRWLTYSKPFGAELRSAAVAQDLSRAGWTVAASSSDPASPVANMTDGDLSTRWSSGTGQGPGSWVGIDLGAAQEFNQVVMNSGTSPGDYVRTYQVETSPDGVTWTPIARGQGSTDEMVIPLPPTTTRHLRIASEASSGSWWSIHELNLRTSTAGPVPATPPGQKLVRASGTLSDGTQVTAVYNAGRNDAQVDLPLSGFGYAYWLPSTAAVTFAVQPVN</sequence>
<evidence type="ECO:0000256" key="2">
    <source>
        <dbReference type="ARBA" id="ARBA00022729"/>
    </source>
</evidence>
<dbReference type="PRINTS" id="PR00843">
    <property type="entry name" value="GLHYDRLASE30"/>
</dbReference>
<dbReference type="RefSeq" id="WP_270039296.1">
    <property type="nucleotide sequence ID" value="NZ_JAPDOD010000005.1"/>
</dbReference>
<dbReference type="Pfam" id="PF17189">
    <property type="entry name" value="Glyco_hydro_30C"/>
    <property type="match status" value="1"/>
</dbReference>
<dbReference type="Gene3D" id="3.20.20.80">
    <property type="entry name" value="Glycosidases"/>
    <property type="match status" value="1"/>
</dbReference>
<dbReference type="InterPro" id="IPR001139">
    <property type="entry name" value="Glyco_hydro_30"/>
</dbReference>
<dbReference type="InterPro" id="IPR000421">
    <property type="entry name" value="FA58C"/>
</dbReference>
<dbReference type="InterPro" id="IPR008979">
    <property type="entry name" value="Galactose-bd-like_sf"/>
</dbReference>
<dbReference type="PROSITE" id="PS50022">
    <property type="entry name" value="FA58C_3"/>
    <property type="match status" value="1"/>
</dbReference>
<keyword evidence="2" id="KW-0732">Signal</keyword>
<gene>
    <name evidence="7" type="ORF">OM076_09280</name>
</gene>
<keyword evidence="3 4" id="KW-0378">Hydrolase</keyword>
<reference evidence="7" key="1">
    <citation type="submission" date="2022-10" db="EMBL/GenBank/DDBJ databases">
        <title>The WGS of Solirubrobacter ginsenosidimutans DSM 21036.</title>
        <authorList>
            <person name="Jiang Z."/>
        </authorList>
    </citation>
    <scope>NUCLEOTIDE SEQUENCE</scope>
    <source>
        <strain evidence="7">DSM 21036</strain>
    </source>
</reference>
<dbReference type="Pfam" id="PF00754">
    <property type="entry name" value="F5_F8_type_C"/>
    <property type="match status" value="1"/>
</dbReference>